<protein>
    <submittedName>
        <fullName evidence="2">Antibiotic biosynthesis monooxygenase</fullName>
    </submittedName>
</protein>
<dbReference type="GO" id="GO:0004497">
    <property type="term" value="F:monooxygenase activity"/>
    <property type="evidence" value="ECO:0007669"/>
    <property type="project" value="UniProtKB-KW"/>
</dbReference>
<dbReference type="Pfam" id="PF03992">
    <property type="entry name" value="ABM"/>
    <property type="match status" value="1"/>
</dbReference>
<dbReference type="PANTHER" id="PTHR33336:SF3">
    <property type="entry name" value="ABM DOMAIN-CONTAINING PROTEIN"/>
    <property type="match status" value="1"/>
</dbReference>
<keyword evidence="2" id="KW-0560">Oxidoreductase</keyword>
<dbReference type="Proteomes" id="UP000029578">
    <property type="component" value="Unassembled WGS sequence"/>
</dbReference>
<dbReference type="InterPro" id="IPR050744">
    <property type="entry name" value="AI-2_Isomerase_LsrG"/>
</dbReference>
<dbReference type="AlphaFoldDB" id="A0A096CXW0"/>
<comment type="caution">
    <text evidence="2">The sequence shown here is derived from an EMBL/GenBank/DDBJ whole genome shotgun (WGS) entry which is preliminary data.</text>
</comment>
<name>A0A096CXW0_9BACT</name>
<dbReference type="Gene3D" id="3.30.70.100">
    <property type="match status" value="1"/>
</dbReference>
<dbReference type="InterPro" id="IPR007138">
    <property type="entry name" value="ABM_dom"/>
</dbReference>
<dbReference type="SUPFAM" id="SSF54909">
    <property type="entry name" value="Dimeric alpha+beta barrel"/>
    <property type="match status" value="1"/>
</dbReference>
<feature type="domain" description="ABM" evidence="1">
    <location>
        <begin position="2"/>
        <end position="92"/>
    </location>
</feature>
<evidence type="ECO:0000313" key="3">
    <source>
        <dbReference type="Proteomes" id="UP000029578"/>
    </source>
</evidence>
<accession>A0A096CXW0</accession>
<dbReference type="RefSeq" id="WP_036863919.1">
    <property type="nucleotide sequence ID" value="NZ_JRNS01000272.1"/>
</dbReference>
<evidence type="ECO:0000259" key="1">
    <source>
        <dbReference type="PROSITE" id="PS51725"/>
    </source>
</evidence>
<dbReference type="PROSITE" id="PS51725">
    <property type="entry name" value="ABM"/>
    <property type="match status" value="1"/>
</dbReference>
<organism evidence="2 3">
    <name type="scientific">Prevotella melaninogenica DNF00666</name>
    <dbReference type="NCBI Taxonomy" id="1401073"/>
    <lineage>
        <taxon>Bacteria</taxon>
        <taxon>Pseudomonadati</taxon>
        <taxon>Bacteroidota</taxon>
        <taxon>Bacteroidia</taxon>
        <taxon>Bacteroidales</taxon>
        <taxon>Prevotellaceae</taxon>
        <taxon>Prevotella</taxon>
    </lineage>
</organism>
<reference evidence="2 3" key="1">
    <citation type="submission" date="2014-07" db="EMBL/GenBank/DDBJ databases">
        <authorList>
            <person name="McCorrison J."/>
            <person name="Sanka R."/>
            <person name="Torralba M."/>
            <person name="Gillis M."/>
            <person name="Haft D.H."/>
            <person name="Methe B."/>
            <person name="Sutton G."/>
            <person name="Nelson K.E."/>
        </authorList>
    </citation>
    <scope>NUCLEOTIDE SEQUENCE [LARGE SCALE GENOMIC DNA]</scope>
    <source>
        <strain evidence="2 3">DNF00666</strain>
    </source>
</reference>
<keyword evidence="2" id="KW-0503">Monooxygenase</keyword>
<sequence length="94" mass="10709">MIRLNAFFKVKAGVTTAQVKALADELVELSRKDEGNKGYDLFESTTQPGVFLFCETWEDKACLTRHARSEHFTRIVPELEKLTDGGLSIEQFER</sequence>
<proteinExistence type="predicted"/>
<gene>
    <name evidence="2" type="ORF">HMPREF0661_05080</name>
</gene>
<dbReference type="EMBL" id="JRNS01000272">
    <property type="protein sequence ID" value="KGF50144.1"/>
    <property type="molecule type" value="Genomic_DNA"/>
</dbReference>
<evidence type="ECO:0000313" key="2">
    <source>
        <dbReference type="EMBL" id="KGF50144.1"/>
    </source>
</evidence>
<dbReference type="PANTHER" id="PTHR33336">
    <property type="entry name" value="QUINOL MONOOXYGENASE YGIN-RELATED"/>
    <property type="match status" value="1"/>
</dbReference>
<dbReference type="InterPro" id="IPR011008">
    <property type="entry name" value="Dimeric_a/b-barrel"/>
</dbReference>